<dbReference type="GO" id="GO:0010343">
    <property type="term" value="P:singlet oxygen-mediated programmed cell death"/>
    <property type="evidence" value="ECO:0007669"/>
    <property type="project" value="InterPro"/>
</dbReference>
<protein>
    <submittedName>
        <fullName evidence="2">Protein EXECUTER 1, chloroplastic</fullName>
    </submittedName>
</protein>
<dbReference type="OrthoDB" id="722566at2759"/>
<gene>
    <name evidence="2" type="ORF">CJ030_MR7G013573</name>
</gene>
<dbReference type="AlphaFoldDB" id="A0A6A1V668"/>
<feature type="region of interest" description="Disordered" evidence="1">
    <location>
        <begin position="1"/>
        <end position="33"/>
    </location>
</feature>
<keyword evidence="3" id="KW-1185">Reference proteome</keyword>
<dbReference type="EMBL" id="RXIC02000025">
    <property type="protein sequence ID" value="KAB1206680.1"/>
    <property type="molecule type" value="Genomic_DNA"/>
</dbReference>
<organism evidence="2 3">
    <name type="scientific">Morella rubra</name>
    <name type="common">Chinese bayberry</name>
    <dbReference type="NCBI Taxonomy" id="262757"/>
    <lineage>
        <taxon>Eukaryota</taxon>
        <taxon>Viridiplantae</taxon>
        <taxon>Streptophyta</taxon>
        <taxon>Embryophyta</taxon>
        <taxon>Tracheophyta</taxon>
        <taxon>Spermatophyta</taxon>
        <taxon>Magnoliopsida</taxon>
        <taxon>eudicotyledons</taxon>
        <taxon>Gunneridae</taxon>
        <taxon>Pentapetalae</taxon>
        <taxon>rosids</taxon>
        <taxon>fabids</taxon>
        <taxon>Fagales</taxon>
        <taxon>Myricaceae</taxon>
        <taxon>Morella</taxon>
    </lineage>
</organism>
<reference evidence="2 3" key="1">
    <citation type="journal article" date="2019" name="Plant Biotechnol. J.">
        <title>The red bayberry genome and genetic basis of sex determination.</title>
        <authorList>
            <person name="Jia H.M."/>
            <person name="Jia H.J."/>
            <person name="Cai Q.L."/>
            <person name="Wang Y."/>
            <person name="Zhao H.B."/>
            <person name="Yang W.F."/>
            <person name="Wang G.Y."/>
            <person name="Li Y.H."/>
            <person name="Zhan D.L."/>
            <person name="Shen Y.T."/>
            <person name="Niu Q.F."/>
            <person name="Chang L."/>
            <person name="Qiu J."/>
            <person name="Zhao L."/>
            <person name="Xie H.B."/>
            <person name="Fu W.Y."/>
            <person name="Jin J."/>
            <person name="Li X.W."/>
            <person name="Jiao Y."/>
            <person name="Zhou C.C."/>
            <person name="Tu T."/>
            <person name="Chai C.Y."/>
            <person name="Gao J.L."/>
            <person name="Fan L.J."/>
            <person name="van de Weg E."/>
            <person name="Wang J.Y."/>
            <person name="Gao Z.S."/>
        </authorList>
    </citation>
    <scope>NUCLEOTIDE SEQUENCE [LARGE SCALE GENOMIC DNA]</scope>
    <source>
        <tissue evidence="2">Leaves</tissue>
    </source>
</reference>
<dbReference type="Pfam" id="PF12014">
    <property type="entry name" value="Cyclin_D1_bind"/>
    <property type="match status" value="1"/>
</dbReference>
<feature type="compositionally biased region" description="Polar residues" evidence="1">
    <location>
        <begin position="1"/>
        <end position="24"/>
    </location>
</feature>
<name>A0A6A1V668_9ROSI</name>
<evidence type="ECO:0000256" key="1">
    <source>
        <dbReference type="SAM" id="MobiDB-lite"/>
    </source>
</evidence>
<dbReference type="PANTHER" id="PTHR33917:SF3">
    <property type="entry name" value="PROTEIN EXECUTER 1, CHLOROPLASTIC"/>
    <property type="match status" value="1"/>
</dbReference>
<comment type="caution">
    <text evidence="2">The sequence shown here is derived from an EMBL/GenBank/DDBJ whole genome shotgun (WGS) entry which is preliminary data.</text>
</comment>
<dbReference type="InterPro" id="IPR044680">
    <property type="entry name" value="EX1/2"/>
</dbReference>
<sequence length="707" mass="79052">MASISPSPTPHNLTFPNSKFSTQSHLKRPSYPAHSRSVSFSKVSDSLLCRCHHNPSSSSGNSVHWRWDSMLRDVVKTAMKRFDSYLSKLAEDVRNAGARARGESGTADEEDVQWDWDRWRKHFDEIDSQERLVSILKAQLGQAVYMEDYKDAARLKVAIAAAATNDTVGRVMSHLNKAIEEERFQDAAYIRDNAGAGLVYIDGDSCCSLICIFDTDGRFMQVGWWAGISKNIHDSHGLIIRITAEHGRYVARSYSPRQLATSAAGVPLFEVFLTVNKRGEYKQQAVYLKHRGGFGVSSKVHSKALDATSSFNPLDSTEDKSNLLVVNTEDPEDGDDKDNSSDLAEGLSGLQSILRDMIPGVKVRVFKVTAPGKVDTDLIAKVIEQIIEEEDQEKPIDLESIEAENEMEEESDVETDEIEMDDEPGFESEKQDEIAVEVVVGGLGQKLSNNLPNKDLLRVPAKLVKKGRLSFSFSIDKSINEQDSGGKKRASLDKLAKRRSQRSIDDVMFDLAKFFGREKIPLKVLKDVGELINLSLSQAQNYQPLSGSTTFNRIEIPTSPDPLNGLYIGAHGLYSSEVIHLRRKFGQWKEDVGKKEPSDIEFYEYVEAIKLTGDPYVPAGKVAFRAKVGKKYQLPHKGVIPEELGVIARYKGQGRLAEPGFHNPRWVDGELVILDGKHIKGGPVVGFVYWAPEYHFLVFFNRLRLQE</sequence>
<dbReference type="Proteomes" id="UP000516437">
    <property type="component" value="Chromosome 7"/>
</dbReference>
<evidence type="ECO:0000313" key="2">
    <source>
        <dbReference type="EMBL" id="KAB1206680.1"/>
    </source>
</evidence>
<accession>A0A6A1V668</accession>
<dbReference type="GO" id="GO:0042651">
    <property type="term" value="C:thylakoid membrane"/>
    <property type="evidence" value="ECO:0007669"/>
    <property type="project" value="TreeGrafter"/>
</dbReference>
<dbReference type="PANTHER" id="PTHR33917">
    <property type="entry name" value="PROTEIN EXECUTER 1, CHLOROPLASTIC"/>
    <property type="match status" value="1"/>
</dbReference>
<evidence type="ECO:0000313" key="3">
    <source>
        <dbReference type="Proteomes" id="UP000516437"/>
    </source>
</evidence>
<proteinExistence type="predicted"/>